<dbReference type="EMBL" id="VFSS01000008">
    <property type="protein sequence ID" value="TPE57157.1"/>
    <property type="molecule type" value="Genomic_DNA"/>
</dbReference>
<organism evidence="2 3">
    <name type="scientific">[Mycoplasma] falconis</name>
    <dbReference type="NCBI Taxonomy" id="92403"/>
    <lineage>
        <taxon>Bacteria</taxon>
        <taxon>Bacillati</taxon>
        <taxon>Mycoplasmatota</taxon>
        <taxon>Mycoplasmoidales</taxon>
        <taxon>Metamycoplasmataceae</taxon>
        <taxon>Metamycoplasma</taxon>
    </lineage>
</organism>
<dbReference type="PANTHER" id="PTHR47297:SF2">
    <property type="entry name" value="OS02G0606800 PROTEIN"/>
    <property type="match status" value="1"/>
</dbReference>
<evidence type="ECO:0000259" key="1">
    <source>
        <dbReference type="Pfam" id="PF00857"/>
    </source>
</evidence>
<protein>
    <submittedName>
        <fullName evidence="2">Cysteine hydrolase</fullName>
    </submittedName>
</protein>
<dbReference type="OrthoDB" id="9796485at2"/>
<dbReference type="InterPro" id="IPR044717">
    <property type="entry name" value="NIC1"/>
</dbReference>
<dbReference type="Gene3D" id="3.40.50.850">
    <property type="entry name" value="Isochorismatase-like"/>
    <property type="match status" value="1"/>
</dbReference>
<gene>
    <name evidence="2" type="ORF">FJO69_02405</name>
</gene>
<evidence type="ECO:0000313" key="3">
    <source>
        <dbReference type="Proteomes" id="UP000319776"/>
    </source>
</evidence>
<accession>A0A501X9W0</accession>
<sequence>MKKSLTIVVDMLNGFAKVGPLADKNIKDIIPEIKNVLEKSENILFINDSHSPNDLEMAYYPDHCLTGTYEAEIVDELKPYANWVLTKNTTNAFWDIPLKTWFDYDEFIIVGCCTDICVLGLSISAKTFLNQVEKQKAIKVKANACATFDKENHDAKEFHKKTLEILKLNGIEII</sequence>
<evidence type="ECO:0000313" key="2">
    <source>
        <dbReference type="EMBL" id="TPE57157.1"/>
    </source>
</evidence>
<proteinExistence type="predicted"/>
<dbReference type="InterPro" id="IPR000868">
    <property type="entry name" value="Isochorismatase-like_dom"/>
</dbReference>
<name>A0A501X9W0_9BACT</name>
<dbReference type="Proteomes" id="UP000319776">
    <property type="component" value="Unassembled WGS sequence"/>
</dbReference>
<dbReference type="Pfam" id="PF00857">
    <property type="entry name" value="Isochorismatase"/>
    <property type="match status" value="1"/>
</dbReference>
<dbReference type="PANTHER" id="PTHR47297">
    <property type="match status" value="1"/>
</dbReference>
<dbReference type="AlphaFoldDB" id="A0A501X9W0"/>
<dbReference type="InterPro" id="IPR036380">
    <property type="entry name" value="Isochorismatase-like_sf"/>
</dbReference>
<keyword evidence="2" id="KW-0378">Hydrolase</keyword>
<dbReference type="SUPFAM" id="SSF52499">
    <property type="entry name" value="Isochorismatase-like hydrolases"/>
    <property type="match status" value="1"/>
</dbReference>
<dbReference type="CDD" id="cd00431">
    <property type="entry name" value="cysteine_hydrolases"/>
    <property type="match status" value="1"/>
</dbReference>
<reference evidence="2 3" key="1">
    <citation type="submission" date="2019-06" db="EMBL/GenBank/DDBJ databases">
        <title>Mycoplasma falconis type strain whole genome sequence.</title>
        <authorList>
            <person name="Spergser J."/>
        </authorList>
    </citation>
    <scope>NUCLEOTIDE SEQUENCE [LARGE SCALE GENOMIC DNA]</scope>
    <source>
        <strain evidence="2 3">ATCC 51372</strain>
    </source>
</reference>
<dbReference type="RefSeq" id="WP_140781458.1">
    <property type="nucleotide sequence ID" value="NZ_VFSS01000008.1"/>
</dbReference>
<keyword evidence="3" id="KW-1185">Reference proteome</keyword>
<dbReference type="GO" id="GO:0008936">
    <property type="term" value="F:nicotinamidase activity"/>
    <property type="evidence" value="ECO:0007669"/>
    <property type="project" value="InterPro"/>
</dbReference>
<dbReference type="GO" id="GO:0019365">
    <property type="term" value="P:pyridine nucleotide salvage"/>
    <property type="evidence" value="ECO:0007669"/>
    <property type="project" value="InterPro"/>
</dbReference>
<feature type="domain" description="Isochorismatase-like" evidence="1">
    <location>
        <begin position="6"/>
        <end position="155"/>
    </location>
</feature>
<comment type="caution">
    <text evidence="2">The sequence shown here is derived from an EMBL/GenBank/DDBJ whole genome shotgun (WGS) entry which is preliminary data.</text>
</comment>